<keyword evidence="1" id="KW-0732">Signal</keyword>
<dbReference type="VEuPathDB" id="VectorBase:GBRI026300"/>
<name>A0A1A9WNN9_9MUSC</name>
<feature type="chain" id="PRO_5008400543" description="Secreted protein" evidence="1">
    <location>
        <begin position="19"/>
        <end position="113"/>
    </location>
</feature>
<reference evidence="3" key="1">
    <citation type="submission" date="2014-03" db="EMBL/GenBank/DDBJ databases">
        <authorList>
            <person name="Aksoy S."/>
            <person name="Warren W."/>
            <person name="Wilson R.K."/>
        </authorList>
    </citation>
    <scope>NUCLEOTIDE SEQUENCE [LARGE SCALE GENOMIC DNA]</scope>
    <source>
        <strain evidence="3">IAEA</strain>
    </source>
</reference>
<feature type="signal peptide" evidence="1">
    <location>
        <begin position="1"/>
        <end position="18"/>
    </location>
</feature>
<protein>
    <recommendedName>
        <fullName evidence="4">Secreted protein</fullName>
    </recommendedName>
</protein>
<reference evidence="2" key="2">
    <citation type="submission" date="2020-05" db="UniProtKB">
        <authorList>
            <consortium name="EnsemblMetazoa"/>
        </authorList>
    </citation>
    <scope>IDENTIFICATION</scope>
    <source>
        <strain evidence="2">IAEA</strain>
    </source>
</reference>
<evidence type="ECO:0000256" key="1">
    <source>
        <dbReference type="SAM" id="SignalP"/>
    </source>
</evidence>
<sequence>MFVNIIIIVVVFVPSLLLFIHQTPQVFDIYVTVGVQQFIFEAQRDITMKSIQHLLQSLICVNPSFHKPLRFFMYISKEVKVRIAGRAAAIGQQQMTIFRFHHNARTLIQLGKY</sequence>
<evidence type="ECO:0000313" key="3">
    <source>
        <dbReference type="Proteomes" id="UP000091820"/>
    </source>
</evidence>
<evidence type="ECO:0000313" key="2">
    <source>
        <dbReference type="EnsemblMetazoa" id="GBRI026300-PA"/>
    </source>
</evidence>
<dbReference type="AlphaFoldDB" id="A0A1A9WNN9"/>
<dbReference type="Proteomes" id="UP000091820">
    <property type="component" value="Unassembled WGS sequence"/>
</dbReference>
<evidence type="ECO:0008006" key="4">
    <source>
        <dbReference type="Google" id="ProtNLM"/>
    </source>
</evidence>
<accession>A0A1A9WNN9</accession>
<organism evidence="2 3">
    <name type="scientific">Glossina brevipalpis</name>
    <dbReference type="NCBI Taxonomy" id="37001"/>
    <lineage>
        <taxon>Eukaryota</taxon>
        <taxon>Metazoa</taxon>
        <taxon>Ecdysozoa</taxon>
        <taxon>Arthropoda</taxon>
        <taxon>Hexapoda</taxon>
        <taxon>Insecta</taxon>
        <taxon>Pterygota</taxon>
        <taxon>Neoptera</taxon>
        <taxon>Endopterygota</taxon>
        <taxon>Diptera</taxon>
        <taxon>Brachycera</taxon>
        <taxon>Muscomorpha</taxon>
        <taxon>Hippoboscoidea</taxon>
        <taxon>Glossinidae</taxon>
        <taxon>Glossina</taxon>
    </lineage>
</organism>
<proteinExistence type="predicted"/>
<keyword evidence="3" id="KW-1185">Reference proteome</keyword>
<dbReference type="EnsemblMetazoa" id="GBRI026300-RA">
    <property type="protein sequence ID" value="GBRI026300-PA"/>
    <property type="gene ID" value="GBRI026300"/>
</dbReference>